<reference evidence="4 5" key="1">
    <citation type="submission" date="2023-11" db="EMBL/GenBank/DDBJ databases">
        <title>Draft genome sequence of Microbacterium arthrosphaerae JCM 30492.</title>
        <authorList>
            <person name="Zhang G."/>
            <person name="Ding Y."/>
        </authorList>
    </citation>
    <scope>NUCLEOTIDE SEQUENCE [LARGE SCALE GENOMIC DNA]</scope>
    <source>
        <strain evidence="4 5">JCM 30492</strain>
    </source>
</reference>
<dbReference type="PROSITE" id="PS51186">
    <property type="entry name" value="GNAT"/>
    <property type="match status" value="1"/>
</dbReference>
<evidence type="ECO:0000313" key="5">
    <source>
        <dbReference type="Proteomes" id="UP001283109"/>
    </source>
</evidence>
<dbReference type="SUPFAM" id="SSF55729">
    <property type="entry name" value="Acyl-CoA N-acyltransferases (Nat)"/>
    <property type="match status" value="1"/>
</dbReference>
<dbReference type="InterPro" id="IPR000182">
    <property type="entry name" value="GNAT_dom"/>
</dbReference>
<name>A0ABU4H1G4_9MICO</name>
<dbReference type="RefSeq" id="WP_318353049.1">
    <property type="nucleotide sequence ID" value="NZ_JAWQEV010000002.1"/>
</dbReference>
<dbReference type="PANTHER" id="PTHR43877">
    <property type="entry name" value="AMINOALKYLPHOSPHONATE N-ACETYLTRANSFERASE-RELATED-RELATED"/>
    <property type="match status" value="1"/>
</dbReference>
<dbReference type="Gene3D" id="3.40.630.30">
    <property type="match status" value="1"/>
</dbReference>
<dbReference type="EMBL" id="JAWQEV010000002">
    <property type="protein sequence ID" value="MDW4572519.1"/>
    <property type="molecule type" value="Genomic_DNA"/>
</dbReference>
<evidence type="ECO:0000256" key="1">
    <source>
        <dbReference type="ARBA" id="ARBA00022679"/>
    </source>
</evidence>
<dbReference type="CDD" id="cd04301">
    <property type="entry name" value="NAT_SF"/>
    <property type="match status" value="1"/>
</dbReference>
<organism evidence="4 5">
    <name type="scientific">Microbacterium arthrosphaerae</name>
    <dbReference type="NCBI Taxonomy" id="792652"/>
    <lineage>
        <taxon>Bacteria</taxon>
        <taxon>Bacillati</taxon>
        <taxon>Actinomycetota</taxon>
        <taxon>Actinomycetes</taxon>
        <taxon>Micrococcales</taxon>
        <taxon>Microbacteriaceae</taxon>
        <taxon>Microbacterium</taxon>
    </lineage>
</organism>
<comment type="caution">
    <text evidence="4">The sequence shown here is derived from an EMBL/GenBank/DDBJ whole genome shotgun (WGS) entry which is preliminary data.</text>
</comment>
<evidence type="ECO:0000259" key="3">
    <source>
        <dbReference type="PROSITE" id="PS51186"/>
    </source>
</evidence>
<gene>
    <name evidence="4" type="ORF">R8Z58_06955</name>
</gene>
<keyword evidence="1" id="KW-0808">Transferase</keyword>
<accession>A0ABU4H1G4</accession>
<evidence type="ECO:0000313" key="4">
    <source>
        <dbReference type="EMBL" id="MDW4572519.1"/>
    </source>
</evidence>
<dbReference type="PANTHER" id="PTHR43877:SF2">
    <property type="entry name" value="AMINOALKYLPHOSPHONATE N-ACETYLTRANSFERASE-RELATED"/>
    <property type="match status" value="1"/>
</dbReference>
<proteinExistence type="predicted"/>
<protein>
    <submittedName>
        <fullName evidence="4">GNAT family N-acetyltransferase</fullName>
    </submittedName>
</protein>
<evidence type="ECO:0000256" key="2">
    <source>
        <dbReference type="ARBA" id="ARBA00023315"/>
    </source>
</evidence>
<dbReference type="Proteomes" id="UP001283109">
    <property type="component" value="Unassembled WGS sequence"/>
</dbReference>
<keyword evidence="5" id="KW-1185">Reference proteome</keyword>
<sequence>MTAAATVRRIRADEWPRVRDLRIEAVSDPDAAIAFLYTPEEELAHDDGFWRARAARAAAGGEAAQFVAEVDGEWVGTATVLVRPAGIADHTGRTVYVSRADVVGVYVRPSARGRGVIDGLLDAAAEWTAAQGLARLTLDVHADNARAQAAYRRNGFAPTGVRFTARIGPELEMARVL</sequence>
<dbReference type="Pfam" id="PF00583">
    <property type="entry name" value="Acetyltransf_1"/>
    <property type="match status" value="1"/>
</dbReference>
<dbReference type="InterPro" id="IPR050832">
    <property type="entry name" value="Bact_Acetyltransf"/>
</dbReference>
<keyword evidence="2" id="KW-0012">Acyltransferase</keyword>
<dbReference type="InterPro" id="IPR016181">
    <property type="entry name" value="Acyl_CoA_acyltransferase"/>
</dbReference>
<feature type="domain" description="N-acetyltransferase" evidence="3">
    <location>
        <begin position="5"/>
        <end position="177"/>
    </location>
</feature>